<dbReference type="GO" id="GO:0046872">
    <property type="term" value="F:metal ion binding"/>
    <property type="evidence" value="ECO:0007669"/>
    <property type="project" value="UniProtKB-KW"/>
</dbReference>
<dbReference type="PANTHER" id="PTHR21327">
    <property type="entry name" value="GTP CYCLOHYDROLASE II-RELATED"/>
    <property type="match status" value="1"/>
</dbReference>
<dbReference type="GO" id="GO:0005758">
    <property type="term" value="C:mitochondrial intermembrane space"/>
    <property type="evidence" value="ECO:0007669"/>
    <property type="project" value="TreeGrafter"/>
</dbReference>
<gene>
    <name evidence="14" type="ORF">BCR35DRAFT_306159</name>
</gene>
<dbReference type="EC" id="4.1.99.12" evidence="3 12"/>
<dbReference type="HAMAP" id="MF_00180">
    <property type="entry name" value="RibB"/>
    <property type="match status" value="1"/>
</dbReference>
<dbReference type="Pfam" id="PF00926">
    <property type="entry name" value="DHBP_synthase"/>
    <property type="match status" value="1"/>
</dbReference>
<evidence type="ECO:0000313" key="15">
    <source>
        <dbReference type="Proteomes" id="UP000193467"/>
    </source>
</evidence>
<dbReference type="STRING" id="106004.A0A1Y2EWL7"/>
<organism evidence="14 15">
    <name type="scientific">Leucosporidium creatinivorum</name>
    <dbReference type="NCBI Taxonomy" id="106004"/>
    <lineage>
        <taxon>Eukaryota</taxon>
        <taxon>Fungi</taxon>
        <taxon>Dikarya</taxon>
        <taxon>Basidiomycota</taxon>
        <taxon>Pucciniomycotina</taxon>
        <taxon>Microbotryomycetes</taxon>
        <taxon>Leucosporidiales</taxon>
        <taxon>Leucosporidium</taxon>
    </lineage>
</organism>
<comment type="catalytic activity">
    <reaction evidence="12">
        <text>D-ribulose 5-phosphate = (2S)-2-hydroxy-3-oxobutyl phosphate + formate + H(+)</text>
        <dbReference type="Rhea" id="RHEA:18457"/>
        <dbReference type="ChEBI" id="CHEBI:15378"/>
        <dbReference type="ChEBI" id="CHEBI:15740"/>
        <dbReference type="ChEBI" id="CHEBI:58121"/>
        <dbReference type="ChEBI" id="CHEBI:58830"/>
        <dbReference type="EC" id="4.1.99.12"/>
    </reaction>
</comment>
<evidence type="ECO:0000256" key="3">
    <source>
        <dbReference type="ARBA" id="ARBA00012153"/>
    </source>
</evidence>
<dbReference type="Gene3D" id="3.90.870.10">
    <property type="entry name" value="DHBP synthase"/>
    <property type="match status" value="1"/>
</dbReference>
<evidence type="ECO:0000256" key="8">
    <source>
        <dbReference type="ARBA" id="ARBA00023206"/>
    </source>
</evidence>
<dbReference type="InParanoid" id="A0A1Y2EWL7"/>
<comment type="caution">
    <text evidence="14">The sequence shown here is derived from an EMBL/GenBank/DDBJ whole genome shotgun (WGS) entry which is preliminary data.</text>
</comment>
<feature type="region of interest" description="Disordered" evidence="13">
    <location>
        <begin position="1"/>
        <end position="20"/>
    </location>
</feature>
<reference evidence="14 15" key="1">
    <citation type="submission" date="2016-07" db="EMBL/GenBank/DDBJ databases">
        <title>Pervasive Adenine N6-methylation of Active Genes in Fungi.</title>
        <authorList>
            <consortium name="DOE Joint Genome Institute"/>
            <person name="Mondo S.J."/>
            <person name="Dannebaum R.O."/>
            <person name="Kuo R.C."/>
            <person name="Labutti K."/>
            <person name="Haridas S."/>
            <person name="Kuo A."/>
            <person name="Salamov A."/>
            <person name="Ahrendt S.R."/>
            <person name="Lipzen A."/>
            <person name="Sullivan W."/>
            <person name="Andreopoulos W.B."/>
            <person name="Clum A."/>
            <person name="Lindquist E."/>
            <person name="Daum C."/>
            <person name="Ramamoorthy G.K."/>
            <person name="Gryganskyi A."/>
            <person name="Culley D."/>
            <person name="Magnuson J.K."/>
            <person name="James T.Y."/>
            <person name="O'Malley M.A."/>
            <person name="Stajich J.E."/>
            <person name="Spatafora J.W."/>
            <person name="Visel A."/>
            <person name="Grigoriev I.V."/>
        </authorList>
    </citation>
    <scope>NUCLEOTIDE SEQUENCE [LARGE SCALE GENOMIC DNA]</scope>
    <source>
        <strain evidence="14 15">62-1032</strain>
    </source>
</reference>
<comment type="similarity">
    <text evidence="11 12">Belongs to the DHBP synthase family.</text>
</comment>
<comment type="function">
    <text evidence="12">Catalyzes the conversion of D-ribulose 5-phosphate to formate and 3,4-dihydroxy-2-butanone 4-phosphate.</text>
</comment>
<dbReference type="GO" id="GO:0005829">
    <property type="term" value="C:cytosol"/>
    <property type="evidence" value="ECO:0007669"/>
    <property type="project" value="TreeGrafter"/>
</dbReference>
<dbReference type="FunFam" id="3.90.870.10:FF:000002">
    <property type="entry name" value="3,4-dihydroxy-2-butanone 4-phosphate synthase"/>
    <property type="match status" value="1"/>
</dbReference>
<keyword evidence="8" id="KW-0318">Glutathionylation</keyword>
<evidence type="ECO:0000313" key="14">
    <source>
        <dbReference type="EMBL" id="ORY75654.1"/>
    </source>
</evidence>
<dbReference type="InterPro" id="IPR017945">
    <property type="entry name" value="DHBP_synth_RibB-like_a/b_dom"/>
</dbReference>
<dbReference type="PANTHER" id="PTHR21327:SF18">
    <property type="entry name" value="3,4-DIHYDROXY-2-BUTANONE 4-PHOSPHATE SYNTHASE"/>
    <property type="match status" value="1"/>
</dbReference>
<evidence type="ECO:0000256" key="4">
    <source>
        <dbReference type="ARBA" id="ARBA00018836"/>
    </source>
</evidence>
<dbReference type="NCBIfam" id="TIGR00506">
    <property type="entry name" value="ribB"/>
    <property type="match status" value="1"/>
</dbReference>
<comment type="pathway">
    <text evidence="1 12">Cofactor biosynthesis; riboflavin biosynthesis; 2-hydroxy-3-oxobutyl phosphate from D-ribulose 5-phosphate: step 1/1.</text>
</comment>
<evidence type="ECO:0000256" key="12">
    <source>
        <dbReference type="RuleBase" id="RU003843"/>
    </source>
</evidence>
<accession>A0A1Y2EWL7</accession>
<keyword evidence="6 12" id="KW-0479">Metal-binding</keyword>
<evidence type="ECO:0000256" key="11">
    <source>
        <dbReference type="ARBA" id="ARBA00060730"/>
    </source>
</evidence>
<dbReference type="UniPathway" id="UPA00275">
    <property type="reaction ID" value="UER00399"/>
</dbReference>
<dbReference type="GO" id="GO:0009231">
    <property type="term" value="P:riboflavin biosynthetic process"/>
    <property type="evidence" value="ECO:0007669"/>
    <property type="project" value="UniProtKB-UniPathway"/>
</dbReference>
<evidence type="ECO:0000256" key="9">
    <source>
        <dbReference type="ARBA" id="ARBA00023211"/>
    </source>
</evidence>
<dbReference type="Proteomes" id="UP000193467">
    <property type="component" value="Unassembled WGS sequence"/>
</dbReference>
<evidence type="ECO:0000256" key="1">
    <source>
        <dbReference type="ARBA" id="ARBA00004904"/>
    </source>
</evidence>
<protein>
    <recommendedName>
        <fullName evidence="4 12">3,4-dihydroxy-2-butanone 4-phosphate synthase</fullName>
        <shortName evidence="12">DHBP synthase</shortName>
        <ecNumber evidence="3 12">4.1.99.12</ecNumber>
    </recommendedName>
</protein>
<keyword evidence="15" id="KW-1185">Reference proteome</keyword>
<proteinExistence type="inferred from homology"/>
<dbReference type="AlphaFoldDB" id="A0A1Y2EWL7"/>
<keyword evidence="5 12" id="KW-0686">Riboflavin biosynthesis</keyword>
<dbReference type="GO" id="GO:0008686">
    <property type="term" value="F:3,4-dihydroxy-2-butanone-4-phosphate synthase activity"/>
    <property type="evidence" value="ECO:0007669"/>
    <property type="project" value="UniProtKB-EC"/>
</dbReference>
<keyword evidence="9 12" id="KW-0464">Manganese</keyword>
<keyword evidence="10 12" id="KW-0456">Lyase</keyword>
<evidence type="ECO:0000256" key="13">
    <source>
        <dbReference type="SAM" id="MobiDB-lite"/>
    </source>
</evidence>
<dbReference type="FunCoup" id="A0A1Y2EWL7">
    <property type="interactions" value="105"/>
</dbReference>
<dbReference type="InterPro" id="IPR000422">
    <property type="entry name" value="DHBP_synthase_RibB"/>
</dbReference>
<sequence>MSQRFTAAPQRVANPPPLTNELDPVEEAVADIKAGKFVVVVDDMDRENEGDLIMAGSEISTEQMAWLIRHSSGYICICLPAERLAELDIKMMVEDNQEKHRTAYTVTCDYKYGTTTGISAHDRALTAVKLADPSSRPDDFSRPGHLVPLRAVDGGVLARRGHTEASVDLCKLAGLPPAGIICELVKPDDPLGGMARRDDCFAFARDWGLKMISIEQLEAYRRTNGL</sequence>
<evidence type="ECO:0000256" key="7">
    <source>
        <dbReference type="ARBA" id="ARBA00022842"/>
    </source>
</evidence>
<evidence type="ECO:0000256" key="5">
    <source>
        <dbReference type="ARBA" id="ARBA00022619"/>
    </source>
</evidence>
<evidence type="ECO:0000256" key="6">
    <source>
        <dbReference type="ARBA" id="ARBA00022723"/>
    </source>
</evidence>
<evidence type="ECO:0000256" key="10">
    <source>
        <dbReference type="ARBA" id="ARBA00023239"/>
    </source>
</evidence>
<dbReference type="OrthoDB" id="60371at2759"/>
<dbReference type="SUPFAM" id="SSF55821">
    <property type="entry name" value="YrdC/RibB"/>
    <property type="match status" value="1"/>
</dbReference>
<comment type="cofactor">
    <cofactor evidence="12">
        <name>Mg(2+)</name>
        <dbReference type="ChEBI" id="CHEBI:18420"/>
    </cofactor>
    <cofactor evidence="12">
        <name>Mn(2+)</name>
        <dbReference type="ChEBI" id="CHEBI:29035"/>
    </cofactor>
    <text evidence="12">Binds 2 divalent metal cations per subunit. Magnesium or manganese.</text>
</comment>
<name>A0A1Y2EWL7_9BASI</name>
<keyword evidence="7 12" id="KW-0460">Magnesium</keyword>
<evidence type="ECO:0000256" key="2">
    <source>
        <dbReference type="ARBA" id="ARBA00011738"/>
    </source>
</evidence>
<comment type="subunit">
    <text evidence="2 12">Homodimer.</text>
</comment>
<dbReference type="EMBL" id="MCGR01000037">
    <property type="protein sequence ID" value="ORY75654.1"/>
    <property type="molecule type" value="Genomic_DNA"/>
</dbReference>